<accession>A0AAP0RFN6</accession>
<proteinExistence type="predicted"/>
<sequence length="67" mass="7247">MEGNSENLNRVNRNLIDHKQLQFLTGNTAEAHPISLAGNIVIDLGLRSGISVGIRSLNSERIGGMFS</sequence>
<protein>
    <submittedName>
        <fullName evidence="1">Uncharacterized protein</fullName>
    </submittedName>
</protein>
<dbReference type="Proteomes" id="UP001415857">
    <property type="component" value="Unassembled WGS sequence"/>
</dbReference>
<evidence type="ECO:0000313" key="2">
    <source>
        <dbReference type="Proteomes" id="UP001415857"/>
    </source>
</evidence>
<dbReference type="AlphaFoldDB" id="A0AAP0RFN6"/>
<keyword evidence="2" id="KW-1185">Reference proteome</keyword>
<reference evidence="1 2" key="1">
    <citation type="journal article" date="2024" name="Plant J.">
        <title>Genome sequences and population genomics reveal climatic adaptation and genomic divergence between two closely related sweetgum species.</title>
        <authorList>
            <person name="Xu W.Q."/>
            <person name="Ren C.Q."/>
            <person name="Zhang X.Y."/>
            <person name="Comes H.P."/>
            <person name="Liu X.H."/>
            <person name="Li Y.G."/>
            <person name="Kettle C.J."/>
            <person name="Jalonen R."/>
            <person name="Gaisberger H."/>
            <person name="Ma Y.Z."/>
            <person name="Qiu Y.X."/>
        </authorList>
    </citation>
    <scope>NUCLEOTIDE SEQUENCE [LARGE SCALE GENOMIC DNA]</scope>
    <source>
        <strain evidence="1">Hangzhou</strain>
    </source>
</reference>
<organism evidence="1 2">
    <name type="scientific">Liquidambar formosana</name>
    <name type="common">Formosan gum</name>
    <dbReference type="NCBI Taxonomy" id="63359"/>
    <lineage>
        <taxon>Eukaryota</taxon>
        <taxon>Viridiplantae</taxon>
        <taxon>Streptophyta</taxon>
        <taxon>Embryophyta</taxon>
        <taxon>Tracheophyta</taxon>
        <taxon>Spermatophyta</taxon>
        <taxon>Magnoliopsida</taxon>
        <taxon>eudicotyledons</taxon>
        <taxon>Gunneridae</taxon>
        <taxon>Pentapetalae</taxon>
        <taxon>Saxifragales</taxon>
        <taxon>Altingiaceae</taxon>
        <taxon>Liquidambar</taxon>
    </lineage>
</organism>
<name>A0AAP0RFN6_LIQFO</name>
<comment type="caution">
    <text evidence="1">The sequence shown here is derived from an EMBL/GenBank/DDBJ whole genome shotgun (WGS) entry which is preliminary data.</text>
</comment>
<evidence type="ECO:0000313" key="1">
    <source>
        <dbReference type="EMBL" id="KAK9276734.1"/>
    </source>
</evidence>
<dbReference type="EMBL" id="JBBPBK010000010">
    <property type="protein sequence ID" value="KAK9276734.1"/>
    <property type="molecule type" value="Genomic_DNA"/>
</dbReference>
<gene>
    <name evidence="1" type="ORF">L1049_006270</name>
</gene>